<evidence type="ECO:0000313" key="5">
    <source>
        <dbReference type="Proteomes" id="UP001065549"/>
    </source>
</evidence>
<keyword evidence="4" id="KW-0808">Transferase</keyword>
<comment type="caution">
    <text evidence="4">The sequence shown here is derived from an EMBL/GenBank/DDBJ whole genome shotgun (WGS) entry which is preliminary data.</text>
</comment>
<gene>
    <name evidence="4" type="ORF">OBO34_04295</name>
</gene>
<protein>
    <submittedName>
        <fullName evidence="4">Aspartate aminotransferase family protein</fullName>
    </submittedName>
</protein>
<evidence type="ECO:0000256" key="1">
    <source>
        <dbReference type="ARBA" id="ARBA00001933"/>
    </source>
</evidence>
<dbReference type="SUPFAM" id="SSF53383">
    <property type="entry name" value="PLP-dependent transferases"/>
    <property type="match status" value="1"/>
</dbReference>
<dbReference type="AlphaFoldDB" id="A0A9J6QNX9"/>
<evidence type="ECO:0000256" key="2">
    <source>
        <dbReference type="ARBA" id="ARBA00022898"/>
    </source>
</evidence>
<dbReference type="RefSeq" id="WP_253020129.1">
    <property type="nucleotide sequence ID" value="NZ_JAOSHN010000002.1"/>
</dbReference>
<dbReference type="GO" id="GO:0030170">
    <property type="term" value="F:pyridoxal phosphate binding"/>
    <property type="evidence" value="ECO:0007669"/>
    <property type="project" value="InterPro"/>
</dbReference>
<comment type="similarity">
    <text evidence="3">Belongs to the class-III pyridoxal-phosphate-dependent aminotransferase family.</text>
</comment>
<comment type="cofactor">
    <cofactor evidence="1">
        <name>pyridoxal 5'-phosphate</name>
        <dbReference type="ChEBI" id="CHEBI:597326"/>
    </cofactor>
</comment>
<dbReference type="Gene3D" id="3.40.640.10">
    <property type="entry name" value="Type I PLP-dependent aspartate aminotransferase-like (Major domain)"/>
    <property type="match status" value="1"/>
</dbReference>
<dbReference type="EMBL" id="JAOSHN010000002">
    <property type="protein sequence ID" value="MCU7377573.1"/>
    <property type="molecule type" value="Genomic_DNA"/>
</dbReference>
<keyword evidence="4" id="KW-0032">Aminotransferase</keyword>
<dbReference type="InterPro" id="IPR015422">
    <property type="entry name" value="PyrdxlP-dep_Trfase_small"/>
</dbReference>
<dbReference type="Pfam" id="PF00202">
    <property type="entry name" value="Aminotran_3"/>
    <property type="match status" value="1"/>
</dbReference>
<accession>A0A9J6QNX9</accession>
<reference evidence="4" key="1">
    <citation type="submission" date="2022-09" db="EMBL/GenBank/DDBJ databases">
        <title>Culturomic study of gut microbiota in children with autism spectrum disorder.</title>
        <authorList>
            <person name="Efimov B.A."/>
            <person name="Chaplin A.V."/>
            <person name="Sokolova S.R."/>
            <person name="Pikina A.P."/>
            <person name="Korzhanova M."/>
            <person name="Belova V."/>
            <person name="Korostin D."/>
        </authorList>
    </citation>
    <scope>NUCLEOTIDE SEQUENCE</scope>
    <source>
        <strain evidence="4">ASD5510</strain>
    </source>
</reference>
<dbReference type="InterPro" id="IPR049704">
    <property type="entry name" value="Aminotrans_3_PPA_site"/>
</dbReference>
<evidence type="ECO:0000256" key="3">
    <source>
        <dbReference type="RuleBase" id="RU003560"/>
    </source>
</evidence>
<dbReference type="InterPro" id="IPR015424">
    <property type="entry name" value="PyrdxlP-dep_Trfase"/>
</dbReference>
<dbReference type="InterPro" id="IPR005814">
    <property type="entry name" value="Aminotrans_3"/>
</dbReference>
<dbReference type="PROSITE" id="PS00600">
    <property type="entry name" value="AA_TRANSFER_CLASS_3"/>
    <property type="match status" value="1"/>
</dbReference>
<keyword evidence="5" id="KW-1185">Reference proteome</keyword>
<dbReference type="PANTHER" id="PTHR43713:SF3">
    <property type="entry name" value="GLUTAMATE-1-SEMIALDEHYDE 2,1-AMINOMUTASE 1, CHLOROPLASTIC-RELATED"/>
    <property type="match status" value="1"/>
</dbReference>
<evidence type="ECO:0000313" key="4">
    <source>
        <dbReference type="EMBL" id="MCU7377573.1"/>
    </source>
</evidence>
<dbReference type="Proteomes" id="UP001065549">
    <property type="component" value="Unassembled WGS sequence"/>
</dbReference>
<keyword evidence="2 3" id="KW-0663">Pyridoxal phosphate</keyword>
<organism evidence="4 5">
    <name type="scientific">Hominibacterium faecale</name>
    <dbReference type="NCBI Taxonomy" id="2839743"/>
    <lineage>
        <taxon>Bacteria</taxon>
        <taxon>Bacillati</taxon>
        <taxon>Bacillota</taxon>
        <taxon>Clostridia</taxon>
        <taxon>Peptostreptococcales</taxon>
        <taxon>Anaerovoracaceae</taxon>
        <taxon>Hominibacterium</taxon>
    </lineage>
</organism>
<sequence>MTYKTDKSKELFQKAQRCLVGGLSSSFHKAAWNEYPIYMDHGKGSKVYDVDGNSYIDYLNAFGPNLLGYVHPDLTAAVAKQLQKATLMAAPNADLVKLADKLVDIIPCADKVSAFMSSGSEANMHAIRVARAYTGKKKIVKIEGCYHGSMDEEKVSCDAERLEALGSRENPNKIKHIKGQKDPDDVIIAMFNDLDNIEHIFKTQGDDIACMILETIMANADPIYPKPGFLEGLRTLCDQYQVVLIFDEVITGFRLGLQGAQGYFGVTPDLATFGKAIGGGYPISCVAGREEVVSAATVASGTFAANALCVAAALATIEICQRPGFYENLERMSQKMVDGIQVICAKYGVKVNTKAIGGMWTMILGTDEDLVDYRDHYSKVDSKLYTKLVQGCMERGIRLNPWRGRNYMCAQSTDEDIAYTLQVLDELMAQAVGEK</sequence>
<dbReference type="GO" id="GO:0008483">
    <property type="term" value="F:transaminase activity"/>
    <property type="evidence" value="ECO:0007669"/>
    <property type="project" value="UniProtKB-KW"/>
</dbReference>
<dbReference type="PANTHER" id="PTHR43713">
    <property type="entry name" value="GLUTAMATE-1-SEMIALDEHYDE 2,1-AMINOMUTASE"/>
    <property type="match status" value="1"/>
</dbReference>
<dbReference type="CDD" id="cd00610">
    <property type="entry name" value="OAT_like"/>
    <property type="match status" value="1"/>
</dbReference>
<dbReference type="InterPro" id="IPR015421">
    <property type="entry name" value="PyrdxlP-dep_Trfase_major"/>
</dbReference>
<name>A0A9J6QNX9_9FIRM</name>
<dbReference type="Gene3D" id="3.90.1150.10">
    <property type="entry name" value="Aspartate Aminotransferase, domain 1"/>
    <property type="match status" value="1"/>
</dbReference>
<dbReference type="PIRSF" id="PIRSF000521">
    <property type="entry name" value="Transaminase_4ab_Lys_Orn"/>
    <property type="match status" value="1"/>
</dbReference>
<proteinExistence type="inferred from homology"/>